<dbReference type="EMBL" id="LRBV02000001">
    <property type="status" value="NOT_ANNOTATED_CDS"/>
    <property type="molecule type" value="Genomic_DNA"/>
</dbReference>
<dbReference type="Gramene" id="QL01p006602:mrna">
    <property type="protein sequence ID" value="QL01p006602:mrna"/>
    <property type="gene ID" value="QL01p006602"/>
</dbReference>
<reference evidence="1" key="2">
    <citation type="submission" date="2021-01" db="UniProtKB">
        <authorList>
            <consortium name="EnsemblPlants"/>
        </authorList>
    </citation>
    <scope>IDENTIFICATION</scope>
</reference>
<evidence type="ECO:0000313" key="1">
    <source>
        <dbReference type="EnsemblPlants" id="QL01p006602:mrna"/>
    </source>
</evidence>
<dbReference type="InParanoid" id="A0A7N2KL55"/>
<sequence>MDDLAQRWQKLSLLVEEGNKVDLTAKKKVGEHVLAVKFLTLQNVNLEVVAHFSTTLENKRQLQEVDMCNGVWNLRGRCRSNMSGYLTYAIGVGNYPMMIRTIHSGYKAKNTNSQRVYTMIGKAVSQLLVEGPMVGQGRAEESPTIGSHSSEHAVLDFEEIIQDIDESINAYSNNSNLNLDLDKRFEDNEERMLLDVPVLVANLMQTDSEWRKDKMGSVTHCEVVSGCEFQVGWTSGEKEWLEKQPFSLELSTSLKTTRIELNCWLEKEDEMWRQRSRINWLQSGDRNTRFFHEKASARLKNILLTIISDTQSAFVHGRLITDNVLVAFEAMHHINKKKSGKVGEMELKLNMSKAFDRVEWVFLEKIM</sequence>
<name>A0A7N2KL55_QUELO</name>
<organism evidence="1 2">
    <name type="scientific">Quercus lobata</name>
    <name type="common">Valley oak</name>
    <dbReference type="NCBI Taxonomy" id="97700"/>
    <lineage>
        <taxon>Eukaryota</taxon>
        <taxon>Viridiplantae</taxon>
        <taxon>Streptophyta</taxon>
        <taxon>Embryophyta</taxon>
        <taxon>Tracheophyta</taxon>
        <taxon>Spermatophyta</taxon>
        <taxon>Magnoliopsida</taxon>
        <taxon>eudicotyledons</taxon>
        <taxon>Gunneridae</taxon>
        <taxon>Pentapetalae</taxon>
        <taxon>rosids</taxon>
        <taxon>fabids</taxon>
        <taxon>Fagales</taxon>
        <taxon>Fagaceae</taxon>
        <taxon>Quercus</taxon>
    </lineage>
</organism>
<evidence type="ECO:0008006" key="3">
    <source>
        <dbReference type="Google" id="ProtNLM"/>
    </source>
</evidence>
<accession>A0A7N2KL55</accession>
<dbReference type="AlphaFoldDB" id="A0A7N2KL55"/>
<dbReference type="EnsemblPlants" id="QL01p006602:mrna">
    <property type="protein sequence ID" value="QL01p006602:mrna"/>
    <property type="gene ID" value="QL01p006602"/>
</dbReference>
<dbReference type="InterPro" id="IPR052343">
    <property type="entry name" value="Retrotransposon-Effector_Assoc"/>
</dbReference>
<keyword evidence="2" id="KW-1185">Reference proteome</keyword>
<protein>
    <recommendedName>
        <fullName evidence="3">Reverse transcriptase</fullName>
    </recommendedName>
</protein>
<dbReference type="Proteomes" id="UP000594261">
    <property type="component" value="Chromosome 1"/>
</dbReference>
<reference evidence="1 2" key="1">
    <citation type="journal article" date="2016" name="G3 (Bethesda)">
        <title>First Draft Assembly and Annotation of the Genome of a California Endemic Oak Quercus lobata Nee (Fagaceae).</title>
        <authorList>
            <person name="Sork V.L."/>
            <person name="Fitz-Gibbon S.T."/>
            <person name="Puiu D."/>
            <person name="Crepeau M."/>
            <person name="Gugger P.F."/>
            <person name="Sherman R."/>
            <person name="Stevens K."/>
            <person name="Langley C.H."/>
            <person name="Pellegrini M."/>
            <person name="Salzberg S.L."/>
        </authorList>
    </citation>
    <scope>NUCLEOTIDE SEQUENCE [LARGE SCALE GENOMIC DNA]</scope>
    <source>
        <strain evidence="1 2">cv. SW786</strain>
    </source>
</reference>
<dbReference type="PANTHER" id="PTHR46890:SF48">
    <property type="entry name" value="RNA-DIRECTED DNA POLYMERASE"/>
    <property type="match status" value="1"/>
</dbReference>
<evidence type="ECO:0000313" key="2">
    <source>
        <dbReference type="Proteomes" id="UP000594261"/>
    </source>
</evidence>
<dbReference type="PANTHER" id="PTHR46890">
    <property type="entry name" value="NON-LTR RETROLELEMENT REVERSE TRANSCRIPTASE-LIKE PROTEIN-RELATED"/>
    <property type="match status" value="1"/>
</dbReference>
<proteinExistence type="predicted"/>